<dbReference type="RefSeq" id="WP_266009911.1">
    <property type="nucleotide sequence ID" value="NZ_JAPFQP010000001.1"/>
</dbReference>
<name>A0AAE3SM73_9FLAO</name>
<protein>
    <submittedName>
        <fullName evidence="1">Uncharacterized protein</fullName>
    </submittedName>
</protein>
<proteinExistence type="predicted"/>
<accession>A0AAE3SM73</accession>
<evidence type="ECO:0000313" key="2">
    <source>
        <dbReference type="Proteomes" id="UP001207116"/>
    </source>
</evidence>
<comment type="caution">
    <text evidence="1">The sequence shown here is derived from an EMBL/GenBank/DDBJ whole genome shotgun (WGS) entry which is preliminary data.</text>
</comment>
<sequence length="817" mass="91938">MIRYPFFLALLSLLIINCSPGTERNTNLHRYIPKDASLLLQVRNLSNFKSNLRNCEYLSQISAHPLLTPEELSGGLLNYVESDSSALISLINWKDKKAMLIASWVNTNKTEQDSTAADPGESVSSNGVALWKHLQDSLTWYSTTSGGIKLWSLHPEVLSNILKQDQPADAELSRLLRAANDRSSASLFRKASPDPYMHFFPFTEEEASVDSVQPIWQVMDLEFRKAGITGSGVVMIPDSGQTWASYYRGTVMENRIAALAPLQSDAIISFILDTALLSSEIPQDSLELYEEEQSLLNAVASAGVIIQNKQRWVVLDLLDASGLETLLKSLQVGSRQFQGSEILELGQGQFLDAYTNKVVKGFDARFATRIENQFIFAESSASLELLLQDYNRGMVFEMSSLYENSIDLQSGEASLQFTANAEGMGKLLQEPLFAGTSPKNLSLFPEGYVYSGQVLSGSGHLLNNMAINRINKKAESNTTSEEFRLQLDAEVATIPQFVINHRNRQKEIVVQDETNKLYLISGEGKVLWKKQLDSRIQGEIKQVDLYKNGRLQLAFTTNNQFLVLDRNGKEVLPFNMRFKGGNLNPLAVFDYENNRNYRFVVTQGRKIYMYNRRGQIVSGYTYTEAAAPVLREPQHFRIGSRDYLVFQLENGALEIRNRVGKTRIPVSERFQFSENPVYMYLNQFSFTDNSGRLYSIDTKGKLSASKLNLDALHRIDATSKTLVTLSENTLTIKGRPITLDLGVYTGPKIFYLYDKIYVSVTDLQAEKVYLFDSQTKSIPGFPVFGTDAMRLDDVDNDRNLELVTSGQANDLILYRMN</sequence>
<keyword evidence="2" id="KW-1185">Reference proteome</keyword>
<gene>
    <name evidence="1" type="ORF">OO016_00050</name>
</gene>
<dbReference type="EMBL" id="JAPFQP010000001">
    <property type="protein sequence ID" value="MCX2717976.1"/>
    <property type="molecule type" value="Genomic_DNA"/>
</dbReference>
<dbReference type="Proteomes" id="UP001207116">
    <property type="component" value="Unassembled WGS sequence"/>
</dbReference>
<dbReference type="SUPFAM" id="SSF50998">
    <property type="entry name" value="Quinoprotein alcohol dehydrogenase-like"/>
    <property type="match status" value="1"/>
</dbReference>
<organism evidence="1 2">
    <name type="scientific">Lentiprolixibacter aurantiacus</name>
    <dbReference type="NCBI Taxonomy" id="2993939"/>
    <lineage>
        <taxon>Bacteria</taxon>
        <taxon>Pseudomonadati</taxon>
        <taxon>Bacteroidota</taxon>
        <taxon>Flavobacteriia</taxon>
        <taxon>Flavobacteriales</taxon>
        <taxon>Flavobacteriaceae</taxon>
        <taxon>Lentiprolixibacter</taxon>
    </lineage>
</organism>
<dbReference type="AlphaFoldDB" id="A0AAE3SM73"/>
<dbReference type="InterPro" id="IPR011047">
    <property type="entry name" value="Quinoprotein_ADH-like_sf"/>
</dbReference>
<evidence type="ECO:0000313" key="1">
    <source>
        <dbReference type="EMBL" id="MCX2717976.1"/>
    </source>
</evidence>
<reference evidence="1" key="1">
    <citation type="submission" date="2022-11" db="EMBL/GenBank/DDBJ databases">
        <title>The characterization of three novel Bacteroidetes species and genomic analysis of their roles in tidal elemental geochemical cycles.</title>
        <authorList>
            <person name="Ma K.-J."/>
        </authorList>
    </citation>
    <scope>NUCLEOTIDE SEQUENCE</scope>
    <source>
        <strain evidence="1">M415</strain>
    </source>
</reference>